<gene>
    <name evidence="2" type="ORF">LLUT_LOCUS32449</name>
</gene>
<dbReference type="AlphaFoldDB" id="A0AAV1YCU9"/>
<dbReference type="EMBL" id="CAXHTB010000023">
    <property type="protein sequence ID" value="CAL0331389.1"/>
    <property type="molecule type" value="Genomic_DNA"/>
</dbReference>
<protein>
    <submittedName>
        <fullName evidence="2">Uncharacterized protein</fullName>
    </submittedName>
</protein>
<name>A0AAV1YCU9_LUPLU</name>
<reference evidence="2 3" key="1">
    <citation type="submission" date="2024-03" db="EMBL/GenBank/DDBJ databases">
        <authorList>
            <person name="Martinez-Hernandez J."/>
        </authorList>
    </citation>
    <scope>NUCLEOTIDE SEQUENCE [LARGE SCALE GENOMIC DNA]</scope>
</reference>
<keyword evidence="3" id="KW-1185">Reference proteome</keyword>
<proteinExistence type="predicted"/>
<feature type="region of interest" description="Disordered" evidence="1">
    <location>
        <begin position="207"/>
        <end position="227"/>
    </location>
</feature>
<evidence type="ECO:0000313" key="2">
    <source>
        <dbReference type="EMBL" id="CAL0331389.1"/>
    </source>
</evidence>
<sequence length="280" mass="31647">MDEFWTPFFIPTTNPRTTIATTTASHISHSQQNMDHPQNVLFSDHTEPPHFSPITPSPPMLYAPPPFIAPYDQNLGAPFMHMNQPSLGGYPMYSVPVQHSNVTIPTYEPRGLIQSREENMQMNEALMAKIARYRRKQARQRVRSNSSTLGLPSIPEGTIRGQPQVTHVFYAPNGKMLTQFLTKKLRNSDVGNVGRIIIPKYVSANKEQNLEEPEDSSSIKETQTHGTDNYSYIHTATNQAIDEEEQASFTLLLNELGHNYRDEEVTNDILTIYNDRGSSS</sequence>
<feature type="region of interest" description="Disordered" evidence="1">
    <location>
        <begin position="139"/>
        <end position="158"/>
    </location>
</feature>
<dbReference type="Proteomes" id="UP001497480">
    <property type="component" value="Unassembled WGS sequence"/>
</dbReference>
<evidence type="ECO:0000313" key="3">
    <source>
        <dbReference type="Proteomes" id="UP001497480"/>
    </source>
</evidence>
<evidence type="ECO:0000256" key="1">
    <source>
        <dbReference type="SAM" id="MobiDB-lite"/>
    </source>
</evidence>
<organism evidence="2 3">
    <name type="scientific">Lupinus luteus</name>
    <name type="common">European yellow lupine</name>
    <dbReference type="NCBI Taxonomy" id="3873"/>
    <lineage>
        <taxon>Eukaryota</taxon>
        <taxon>Viridiplantae</taxon>
        <taxon>Streptophyta</taxon>
        <taxon>Embryophyta</taxon>
        <taxon>Tracheophyta</taxon>
        <taxon>Spermatophyta</taxon>
        <taxon>Magnoliopsida</taxon>
        <taxon>eudicotyledons</taxon>
        <taxon>Gunneridae</taxon>
        <taxon>Pentapetalae</taxon>
        <taxon>rosids</taxon>
        <taxon>fabids</taxon>
        <taxon>Fabales</taxon>
        <taxon>Fabaceae</taxon>
        <taxon>Papilionoideae</taxon>
        <taxon>50 kb inversion clade</taxon>
        <taxon>genistoids sensu lato</taxon>
        <taxon>core genistoids</taxon>
        <taxon>Genisteae</taxon>
        <taxon>Lupinus</taxon>
    </lineage>
</organism>
<accession>A0AAV1YCU9</accession>
<comment type="caution">
    <text evidence="2">The sequence shown here is derived from an EMBL/GenBank/DDBJ whole genome shotgun (WGS) entry which is preliminary data.</text>
</comment>